<organism evidence="4 5">
    <name type="scientific">Deinococcus depolymerans</name>
    <dbReference type="NCBI Taxonomy" id="392408"/>
    <lineage>
        <taxon>Bacteria</taxon>
        <taxon>Thermotogati</taxon>
        <taxon>Deinococcota</taxon>
        <taxon>Deinococci</taxon>
        <taxon>Deinococcales</taxon>
        <taxon>Deinococcaceae</taxon>
        <taxon>Deinococcus</taxon>
    </lineage>
</organism>
<keyword evidence="5" id="KW-1185">Reference proteome</keyword>
<protein>
    <recommendedName>
        <fullName evidence="6">Tetratricopeptide repeat protein</fullName>
    </recommendedName>
</protein>
<evidence type="ECO:0000259" key="2">
    <source>
        <dbReference type="PROSITE" id="PS51831"/>
    </source>
</evidence>
<dbReference type="EMBL" id="BAAADB010000030">
    <property type="protein sequence ID" value="GAA0521936.1"/>
    <property type="molecule type" value="Genomic_DNA"/>
</dbReference>
<dbReference type="PANTHER" id="PTHR45228:SF8">
    <property type="entry name" value="TWO-COMPONENT RESPONSE REGULATOR-RELATED"/>
    <property type="match status" value="1"/>
</dbReference>
<reference evidence="5" key="1">
    <citation type="journal article" date="2019" name="Int. J. Syst. Evol. Microbiol.">
        <title>The Global Catalogue of Microorganisms (GCM) 10K type strain sequencing project: providing services to taxonomists for standard genome sequencing and annotation.</title>
        <authorList>
            <consortium name="The Broad Institute Genomics Platform"/>
            <consortium name="The Broad Institute Genome Sequencing Center for Infectious Disease"/>
            <person name="Wu L."/>
            <person name="Ma J."/>
        </authorList>
    </citation>
    <scope>NUCLEOTIDE SEQUENCE [LARGE SCALE GENOMIC DNA]</scope>
    <source>
        <strain evidence="5">JCM 14368</strain>
    </source>
</reference>
<evidence type="ECO:0000313" key="5">
    <source>
        <dbReference type="Proteomes" id="UP001500191"/>
    </source>
</evidence>
<dbReference type="InterPro" id="IPR052020">
    <property type="entry name" value="Cyclic_di-GMP/3'3'-cGAMP_PDE"/>
</dbReference>
<name>A0ABP3MJU0_9DEIO</name>
<dbReference type="InterPro" id="IPR003607">
    <property type="entry name" value="HD/PDEase_dom"/>
</dbReference>
<dbReference type="PANTHER" id="PTHR45228">
    <property type="entry name" value="CYCLIC DI-GMP PHOSPHODIESTERASE TM_0186-RELATED"/>
    <property type="match status" value="1"/>
</dbReference>
<evidence type="ECO:0000313" key="4">
    <source>
        <dbReference type="EMBL" id="GAA0521936.1"/>
    </source>
</evidence>
<dbReference type="SUPFAM" id="SSF48452">
    <property type="entry name" value="TPR-like"/>
    <property type="match status" value="3"/>
</dbReference>
<evidence type="ECO:0000256" key="1">
    <source>
        <dbReference type="SAM" id="Coils"/>
    </source>
</evidence>
<accession>A0ABP3MJU0</accession>
<comment type="caution">
    <text evidence="4">The sequence shown here is derived from an EMBL/GenBank/DDBJ whole genome shotgun (WGS) entry which is preliminary data.</text>
</comment>
<dbReference type="Pfam" id="PF13424">
    <property type="entry name" value="TPR_12"/>
    <property type="match status" value="3"/>
</dbReference>
<dbReference type="PROSITE" id="PS51832">
    <property type="entry name" value="HD_GYP"/>
    <property type="match status" value="1"/>
</dbReference>
<sequence>MLTATDLNKRADSLLTSLPEQALTLARQALQQARDTADRAAEARALLLAGQAAYRLANLPEAQEALQQATALFTELGDRAAATDGLITLSRTYRDQGKYRRGLSALDQAQALNDSRLDPGPDSGLNAMILNLRASIAQMTGDSEAAALHLQAALALQRQLGDTLGEAQCLNNLGQIHLMMGRHPEALEVLFQAHALLKATGDVPTTAHCFMNLASVYNELGEAQQAYEYDLQALQLGQAIGDRHIELHCLVNLGDETLHLNRFEEAERLFLQALSLADTTGSPYLKLCAHHGLGQARAALGRVAEAREHFGASLTLALDLGEHEGQLRALLGLSSALLTLNRTDDAEERARQALVLAQQESHARFEAQAHALLADCGERHGRFADAVRHLRQQHALERQLTQEENERKTRQFTVQFAAEIARHDAEMYRLQTETAQRARQEAEARVHQRTLALAQAQLEVVTRLANAAEFRDQITADHTLRVGYVAELLALELGVSEQDATLLRVAARLHDVGKIGVPDTILLKPGLLDAAEYEQMKAHTVMGSQILAGGASRLLQLAEQIALYHHERWNGSGYPYGLSGPSIPTCARIVAAADVYDALTHNRQYKQAWPISEVMAEFQRQRGRHFEPAVVDALVRLHARGVLPVDVPPKDDQKILDILSVVYYPPEDDSPSG</sequence>
<evidence type="ECO:0000259" key="3">
    <source>
        <dbReference type="PROSITE" id="PS51832"/>
    </source>
</evidence>
<dbReference type="SMART" id="SM00028">
    <property type="entry name" value="TPR"/>
    <property type="match status" value="9"/>
</dbReference>
<dbReference type="SUPFAM" id="SSF109604">
    <property type="entry name" value="HD-domain/PDEase-like"/>
    <property type="match status" value="1"/>
</dbReference>
<dbReference type="InterPro" id="IPR037522">
    <property type="entry name" value="HD_GYP_dom"/>
</dbReference>
<dbReference type="InterPro" id="IPR019734">
    <property type="entry name" value="TPR_rpt"/>
</dbReference>
<dbReference type="Gene3D" id="1.25.40.10">
    <property type="entry name" value="Tetratricopeptide repeat domain"/>
    <property type="match status" value="2"/>
</dbReference>
<dbReference type="InterPro" id="IPR006674">
    <property type="entry name" value="HD_domain"/>
</dbReference>
<dbReference type="Gene3D" id="1.10.3210.10">
    <property type="entry name" value="Hypothetical protein af1432"/>
    <property type="match status" value="1"/>
</dbReference>
<dbReference type="PROSITE" id="PS51831">
    <property type="entry name" value="HD"/>
    <property type="match status" value="1"/>
</dbReference>
<keyword evidence="1" id="KW-0175">Coiled coil</keyword>
<feature type="domain" description="HD" evidence="2">
    <location>
        <begin position="475"/>
        <end position="599"/>
    </location>
</feature>
<evidence type="ECO:0008006" key="6">
    <source>
        <dbReference type="Google" id="ProtNLM"/>
    </source>
</evidence>
<dbReference type="Pfam" id="PF13487">
    <property type="entry name" value="HD_5"/>
    <property type="match status" value="1"/>
</dbReference>
<dbReference type="InterPro" id="IPR011990">
    <property type="entry name" value="TPR-like_helical_dom_sf"/>
</dbReference>
<dbReference type="SMART" id="SM00471">
    <property type="entry name" value="HDc"/>
    <property type="match status" value="1"/>
</dbReference>
<proteinExistence type="predicted"/>
<dbReference type="CDD" id="cd00077">
    <property type="entry name" value="HDc"/>
    <property type="match status" value="1"/>
</dbReference>
<dbReference type="RefSeq" id="WP_343760956.1">
    <property type="nucleotide sequence ID" value="NZ_BAAADB010000030.1"/>
</dbReference>
<feature type="domain" description="HD-GYP" evidence="3">
    <location>
        <begin position="453"/>
        <end position="650"/>
    </location>
</feature>
<dbReference type="Proteomes" id="UP001500191">
    <property type="component" value="Unassembled WGS sequence"/>
</dbReference>
<feature type="coiled-coil region" evidence="1">
    <location>
        <begin position="386"/>
        <end position="457"/>
    </location>
</feature>
<gene>
    <name evidence="4" type="ORF">GCM10008937_31870</name>
</gene>